<evidence type="ECO:0000313" key="9">
    <source>
        <dbReference type="EMBL" id="REE95933.1"/>
    </source>
</evidence>
<protein>
    <recommendedName>
        <fullName evidence="2 5">Beta-lactamase</fullName>
        <ecNumber evidence="2 5">3.5.2.6</ecNumber>
    </recommendedName>
</protein>
<evidence type="ECO:0000256" key="6">
    <source>
        <dbReference type="SAM" id="MobiDB-lite"/>
    </source>
</evidence>
<dbReference type="InterPro" id="IPR045155">
    <property type="entry name" value="Beta-lactam_cat"/>
</dbReference>
<feature type="region of interest" description="Disordered" evidence="6">
    <location>
        <begin position="34"/>
        <end position="63"/>
    </location>
</feature>
<dbReference type="PANTHER" id="PTHR35333">
    <property type="entry name" value="BETA-LACTAMASE"/>
    <property type="match status" value="1"/>
</dbReference>
<keyword evidence="7" id="KW-0732">Signal</keyword>
<dbReference type="Gene3D" id="3.40.710.10">
    <property type="entry name" value="DD-peptidase/beta-lactamase superfamily"/>
    <property type="match status" value="1"/>
</dbReference>
<feature type="signal peptide" evidence="7">
    <location>
        <begin position="1"/>
        <end position="28"/>
    </location>
</feature>
<feature type="domain" description="Beta-lactamase class A catalytic" evidence="8">
    <location>
        <begin position="85"/>
        <end position="302"/>
    </location>
</feature>
<dbReference type="PRINTS" id="PR00118">
    <property type="entry name" value="BLACTAMASEA"/>
</dbReference>
<dbReference type="EMBL" id="QTTT01000001">
    <property type="protein sequence ID" value="REE95933.1"/>
    <property type="molecule type" value="Genomic_DNA"/>
</dbReference>
<dbReference type="InterPro" id="IPR000871">
    <property type="entry name" value="Beta-lactam_class-A"/>
</dbReference>
<dbReference type="GO" id="GO:0008800">
    <property type="term" value="F:beta-lactamase activity"/>
    <property type="evidence" value="ECO:0007669"/>
    <property type="project" value="UniProtKB-UniRule"/>
</dbReference>
<evidence type="ECO:0000256" key="3">
    <source>
        <dbReference type="ARBA" id="ARBA00022801"/>
    </source>
</evidence>
<name>A0A3D9SPP0_9ACTN</name>
<dbReference type="InterPro" id="IPR012338">
    <property type="entry name" value="Beta-lactam/transpept-like"/>
</dbReference>
<evidence type="ECO:0000256" key="7">
    <source>
        <dbReference type="SAM" id="SignalP"/>
    </source>
</evidence>
<evidence type="ECO:0000259" key="8">
    <source>
        <dbReference type="Pfam" id="PF13354"/>
    </source>
</evidence>
<proteinExistence type="inferred from homology"/>
<evidence type="ECO:0000313" key="10">
    <source>
        <dbReference type="Proteomes" id="UP000256661"/>
    </source>
</evidence>
<dbReference type="PROSITE" id="PS00146">
    <property type="entry name" value="BETA_LACTAMASE_A"/>
    <property type="match status" value="1"/>
</dbReference>
<comment type="catalytic activity">
    <reaction evidence="5">
        <text>a beta-lactam + H2O = a substituted beta-amino acid</text>
        <dbReference type="Rhea" id="RHEA:20401"/>
        <dbReference type="ChEBI" id="CHEBI:15377"/>
        <dbReference type="ChEBI" id="CHEBI:35627"/>
        <dbReference type="ChEBI" id="CHEBI:140347"/>
        <dbReference type="EC" id="3.5.2.6"/>
    </reaction>
</comment>
<gene>
    <name evidence="9" type="ORF">DFJ69_1347</name>
</gene>
<dbReference type="EC" id="3.5.2.6" evidence="2 5"/>
<dbReference type="GO" id="GO:0030655">
    <property type="term" value="P:beta-lactam antibiotic catabolic process"/>
    <property type="evidence" value="ECO:0007669"/>
    <property type="project" value="InterPro"/>
</dbReference>
<comment type="caution">
    <text evidence="9">The sequence shown here is derived from an EMBL/GenBank/DDBJ whole genome shotgun (WGS) entry which is preliminary data.</text>
</comment>
<evidence type="ECO:0000256" key="1">
    <source>
        <dbReference type="ARBA" id="ARBA00009009"/>
    </source>
</evidence>
<evidence type="ECO:0000256" key="4">
    <source>
        <dbReference type="ARBA" id="ARBA00023251"/>
    </source>
</evidence>
<dbReference type="PROSITE" id="PS51257">
    <property type="entry name" value="PROKAR_LIPOPROTEIN"/>
    <property type="match status" value="1"/>
</dbReference>
<evidence type="ECO:0000256" key="5">
    <source>
        <dbReference type="RuleBase" id="RU361140"/>
    </source>
</evidence>
<dbReference type="NCBIfam" id="NF033103">
    <property type="entry name" value="bla_class_A"/>
    <property type="match status" value="1"/>
</dbReference>
<sequence length="331" mass="35112">MRGTDRRWPRRGLGAAALAASMVFGATACGAGPAETRTAADRGTPRATTQPLPSGAPEAADARQVEVTKRLRALETAYRGRIGAFALDTGTGRVVGHRAQERFPFLSTFKALAAGAVLSRAHRQDPGLMDRVVHWTSEEVKPNSPITEKHTGPDKGLTVARLCDAAIRYSDNTAGNMLLKQLGGPAGLTGFLRSLGDPVSRLDRWEIELNDWSPGERRDTTTPARAGTDLHRLTAGGSLVPQDRARLVGWLRGNTTGDTRIRAGLPNWTVGDKTGSNGGMANDIAIAWPPGSTAPVILAVYTHRLDPTAPREDEVVADAAAILARGLGKTP</sequence>
<dbReference type="RefSeq" id="WP_245974082.1">
    <property type="nucleotide sequence ID" value="NZ_QTTT01000001.1"/>
</dbReference>
<keyword evidence="3 5" id="KW-0378">Hydrolase</keyword>
<dbReference type="PANTHER" id="PTHR35333:SF3">
    <property type="entry name" value="BETA-LACTAMASE-TYPE TRANSPEPTIDASE FOLD CONTAINING PROTEIN"/>
    <property type="match status" value="1"/>
</dbReference>
<evidence type="ECO:0000256" key="2">
    <source>
        <dbReference type="ARBA" id="ARBA00012865"/>
    </source>
</evidence>
<accession>A0A3D9SPP0</accession>
<dbReference type="Proteomes" id="UP000256661">
    <property type="component" value="Unassembled WGS sequence"/>
</dbReference>
<keyword evidence="10" id="KW-1185">Reference proteome</keyword>
<organism evidence="9 10">
    <name type="scientific">Thermomonospora umbrina</name>
    <dbReference type="NCBI Taxonomy" id="111806"/>
    <lineage>
        <taxon>Bacteria</taxon>
        <taxon>Bacillati</taxon>
        <taxon>Actinomycetota</taxon>
        <taxon>Actinomycetes</taxon>
        <taxon>Streptosporangiales</taxon>
        <taxon>Thermomonosporaceae</taxon>
        <taxon>Thermomonospora</taxon>
    </lineage>
</organism>
<keyword evidence="4 5" id="KW-0046">Antibiotic resistance</keyword>
<feature type="chain" id="PRO_5017714213" description="Beta-lactamase" evidence="7">
    <location>
        <begin position="29"/>
        <end position="331"/>
    </location>
</feature>
<dbReference type="SUPFAM" id="SSF56601">
    <property type="entry name" value="beta-lactamase/transpeptidase-like"/>
    <property type="match status" value="1"/>
</dbReference>
<dbReference type="AlphaFoldDB" id="A0A3D9SPP0"/>
<dbReference type="InterPro" id="IPR023650">
    <property type="entry name" value="Beta-lactam_class-A_AS"/>
</dbReference>
<dbReference type="GO" id="GO:0046677">
    <property type="term" value="P:response to antibiotic"/>
    <property type="evidence" value="ECO:0007669"/>
    <property type="project" value="UniProtKB-UniRule"/>
</dbReference>
<dbReference type="Pfam" id="PF13354">
    <property type="entry name" value="Beta-lactamase2"/>
    <property type="match status" value="1"/>
</dbReference>
<comment type="similarity">
    <text evidence="1 5">Belongs to the class-A beta-lactamase family.</text>
</comment>
<reference evidence="9 10" key="1">
    <citation type="submission" date="2018-08" db="EMBL/GenBank/DDBJ databases">
        <title>Sequencing the genomes of 1000 actinobacteria strains.</title>
        <authorList>
            <person name="Klenk H.-P."/>
        </authorList>
    </citation>
    <scope>NUCLEOTIDE SEQUENCE [LARGE SCALE GENOMIC DNA]</scope>
    <source>
        <strain evidence="9 10">DSM 43927</strain>
    </source>
</reference>